<dbReference type="EMBL" id="CAXLJM020000025">
    <property type="protein sequence ID" value="CAL8092430.1"/>
    <property type="molecule type" value="Genomic_DNA"/>
</dbReference>
<keyword evidence="2" id="KW-1133">Transmembrane helix</keyword>
<name>A0ABP1QBU3_9HEXA</name>
<feature type="transmembrane region" description="Helical" evidence="2">
    <location>
        <begin position="414"/>
        <end position="434"/>
    </location>
</feature>
<gene>
    <name evidence="3" type="ORF">ODALV1_LOCUS8215</name>
</gene>
<dbReference type="Proteomes" id="UP001642540">
    <property type="component" value="Unassembled WGS sequence"/>
</dbReference>
<accession>A0ABP1QBU3</accession>
<keyword evidence="2" id="KW-0472">Membrane</keyword>
<proteinExistence type="predicted"/>
<organism evidence="3 4">
    <name type="scientific">Orchesella dallaii</name>
    <dbReference type="NCBI Taxonomy" id="48710"/>
    <lineage>
        <taxon>Eukaryota</taxon>
        <taxon>Metazoa</taxon>
        <taxon>Ecdysozoa</taxon>
        <taxon>Arthropoda</taxon>
        <taxon>Hexapoda</taxon>
        <taxon>Collembola</taxon>
        <taxon>Entomobryomorpha</taxon>
        <taxon>Entomobryoidea</taxon>
        <taxon>Orchesellidae</taxon>
        <taxon>Orchesellinae</taxon>
        <taxon>Orchesella</taxon>
    </lineage>
</organism>
<feature type="region of interest" description="Disordered" evidence="1">
    <location>
        <begin position="124"/>
        <end position="205"/>
    </location>
</feature>
<reference evidence="3 4" key="1">
    <citation type="submission" date="2024-08" db="EMBL/GenBank/DDBJ databases">
        <authorList>
            <person name="Cucini C."/>
            <person name="Frati F."/>
        </authorList>
    </citation>
    <scope>NUCLEOTIDE SEQUENCE [LARGE SCALE GENOMIC DNA]</scope>
</reference>
<comment type="caution">
    <text evidence="3">The sequence shown here is derived from an EMBL/GenBank/DDBJ whole genome shotgun (WGS) entry which is preliminary data.</text>
</comment>
<keyword evidence="4" id="KW-1185">Reference proteome</keyword>
<evidence type="ECO:0000313" key="3">
    <source>
        <dbReference type="EMBL" id="CAL8092430.1"/>
    </source>
</evidence>
<evidence type="ECO:0000256" key="2">
    <source>
        <dbReference type="SAM" id="Phobius"/>
    </source>
</evidence>
<sequence>MATGTRRRGITGTSNFYMEIQASDNARTRNQKLALEHELPLHLYYGNAINDHFYNSSSGDYPHNGSNGDYFHNSSNGDYFYNSSNGDYFHNSTNGNYFHNRSYGEYYGPQGCIYSVEGNGSNSYHVDSYSEDDTSDNTSHEDSYSDYDDNLDRSLTDDSYSSDDDTSEYNHNTGSYHDNDMSYDSYDEDSYSSDDQASYHSEPDDSYYNSYGNSCSVYHLNDGHSYLSGRKRKAPCNDYSPIRNLPKKHKLDIYTESILYDRDNKLAWVNFDTLPEDQYEHILWDDFDIKEEMLLGTKLDEFINSCTIARIQHLEKLLERAIVYRDDDFAVMSQSRQIAYTPPRSMLPNNTSDAVITIGLDVDCTTHSTHATKEQSSNFNSEKTGQWVPPKSFINAPKSSSKVLIDKLEMLQNIAAPLYMSMYLILPIIISLVAKDLCQYGVQGSSEWFRASNVYVPYDNG</sequence>
<protein>
    <submittedName>
        <fullName evidence="3">Uncharacterized protein</fullName>
    </submittedName>
</protein>
<evidence type="ECO:0000313" key="4">
    <source>
        <dbReference type="Proteomes" id="UP001642540"/>
    </source>
</evidence>
<evidence type="ECO:0000256" key="1">
    <source>
        <dbReference type="SAM" id="MobiDB-lite"/>
    </source>
</evidence>
<keyword evidence="2" id="KW-0812">Transmembrane</keyword>